<dbReference type="GeneID" id="2653370"/>
<dbReference type="EMBL" id="AP005154">
    <property type="protein sequence ID" value="BAC78037.1"/>
    <property type="molecule type" value="Genomic_DNA"/>
</dbReference>
<keyword evidence="2" id="KW-1185">Reference proteome</keyword>
<protein>
    <submittedName>
        <fullName evidence="1">Uncharacterized protein</fullName>
    </submittedName>
</protein>
<sequence>MPLKWIILRSLKMWQRKPLTPWLTESVLLMLTRWSSPRSCVTRDSVVSRGMIRRYRPALPVATRRRQRSLYVHRWLKVMPVRQHRS</sequence>
<dbReference type="Proteomes" id="UP000000983">
    <property type="component" value="Segment"/>
</dbReference>
<dbReference type="KEGG" id="vg:2653370"/>
<evidence type="ECO:0000313" key="1">
    <source>
        <dbReference type="EMBL" id="BAC78037.1"/>
    </source>
</evidence>
<dbReference type="RefSeq" id="NP_859300.1">
    <property type="nucleotide sequence ID" value="NC_004914.3"/>
</dbReference>
<reference evidence="1 2" key="1">
    <citation type="journal article" date="2003" name="J. Bacteriol.">
        <title>Genome analysis of a novel Shiga toxin 1 (Stx1)-converting phage which is closely related to Stx2-converting phages but not to other Stx1-converting phages.</title>
        <authorList>
            <person name="Sato T."/>
            <person name="Shimizu T."/>
            <person name="Watarai M."/>
            <person name="Kobayashi M."/>
            <person name="Kano S."/>
            <person name="Hamabata T."/>
            <person name="Takeda Y."/>
            <person name="Yamasaki S."/>
        </authorList>
    </citation>
    <scope>NUCLEOTIDE SEQUENCE</scope>
    <source>
        <strain evidence="1">Stx2 phage-II</strain>
    </source>
</reference>
<evidence type="ECO:0000313" key="2">
    <source>
        <dbReference type="Proteomes" id="UP000000983"/>
    </source>
</evidence>
<proteinExistence type="predicted"/>
<organism evidence="1 2">
    <name type="scientific">Escherichia phage Stx2 II</name>
    <dbReference type="NCBI Taxonomy" id="194949"/>
    <lineage>
        <taxon>Viruses</taxon>
        <taxon>Duplodnaviria</taxon>
        <taxon>Heunggongvirae</taxon>
        <taxon>Uroviricota</taxon>
        <taxon>Caudoviricetes</taxon>
        <taxon>Sepvirinae</taxon>
        <taxon>Traversvirus</taxon>
        <taxon>Traversvirus II</taxon>
    </lineage>
</organism>
<accession>Q7Y2S6</accession>
<name>Q7Y2S6_9CAUD</name>